<reference evidence="2 3" key="1">
    <citation type="submission" date="2016-01" db="EMBL/GenBank/DDBJ databases">
        <title>Genome sequence of Clostridium neopropionicum X4, DSM-3847.</title>
        <authorList>
            <person name="Poehlein A."/>
            <person name="Beck M.H."/>
            <person name="Bengelsdorf F.R."/>
            <person name="Daniel R."/>
            <person name="Duerre P."/>
        </authorList>
    </citation>
    <scope>NUCLEOTIDE SEQUENCE [LARGE SCALE GENOMIC DNA]</scope>
    <source>
        <strain evidence="2 3">DSM-3847</strain>
    </source>
</reference>
<protein>
    <recommendedName>
        <fullName evidence="1">IrrE N-terminal-like domain-containing protein</fullName>
    </recommendedName>
</protein>
<dbReference type="AlphaFoldDB" id="A0A136WGC7"/>
<dbReference type="RefSeq" id="WP_066085000.1">
    <property type="nucleotide sequence ID" value="NZ_LRVM01000002.1"/>
</dbReference>
<feature type="domain" description="IrrE N-terminal-like" evidence="1">
    <location>
        <begin position="28"/>
        <end position="130"/>
    </location>
</feature>
<sequence>MIDSFKIYKKANALVKRIGTRDTRQIANELGIKIYYESYNDLLGMYTYRWKQRVIFINNNLDDHMRQMVLAHEIGHDIFHRNLASHGLKEFELFDMKNTTEYEANIFGSHLLIDNDEVLALARDGYDIVQISSMLNSHINLLLIKMQEMNKMGYDFNVPYRPEGDFLKKIKV</sequence>
<evidence type="ECO:0000313" key="3">
    <source>
        <dbReference type="Proteomes" id="UP000070539"/>
    </source>
</evidence>
<dbReference type="STRING" id="36847.CLNEO_08420"/>
<organism evidence="2 3">
    <name type="scientific">Anaerotignum neopropionicum</name>
    <dbReference type="NCBI Taxonomy" id="36847"/>
    <lineage>
        <taxon>Bacteria</taxon>
        <taxon>Bacillati</taxon>
        <taxon>Bacillota</taxon>
        <taxon>Clostridia</taxon>
        <taxon>Lachnospirales</taxon>
        <taxon>Anaerotignaceae</taxon>
        <taxon>Anaerotignum</taxon>
    </lineage>
</organism>
<accession>A0A136WGC7</accession>
<dbReference type="InterPro" id="IPR010359">
    <property type="entry name" value="IrrE_HExxH"/>
</dbReference>
<evidence type="ECO:0000259" key="1">
    <source>
        <dbReference type="Pfam" id="PF06114"/>
    </source>
</evidence>
<dbReference type="EMBL" id="LRVM01000002">
    <property type="protein sequence ID" value="KXL53616.1"/>
    <property type="molecule type" value="Genomic_DNA"/>
</dbReference>
<comment type="caution">
    <text evidence="2">The sequence shown here is derived from an EMBL/GenBank/DDBJ whole genome shotgun (WGS) entry which is preliminary data.</text>
</comment>
<name>A0A136WGC7_9FIRM</name>
<gene>
    <name evidence="2" type="ORF">CLNEO_08420</name>
</gene>
<dbReference type="Pfam" id="PF06114">
    <property type="entry name" value="Peptidase_M78"/>
    <property type="match status" value="1"/>
</dbReference>
<dbReference type="Proteomes" id="UP000070539">
    <property type="component" value="Unassembled WGS sequence"/>
</dbReference>
<evidence type="ECO:0000313" key="2">
    <source>
        <dbReference type="EMBL" id="KXL53616.1"/>
    </source>
</evidence>
<keyword evidence="3" id="KW-1185">Reference proteome</keyword>
<proteinExistence type="predicted"/>
<dbReference type="Gene3D" id="1.10.10.2910">
    <property type="match status" value="1"/>
</dbReference>